<proteinExistence type="predicted"/>
<dbReference type="PaxDb" id="29760-VIT_00s0230g00010.t01"/>
<evidence type="ECO:0000313" key="2">
    <source>
        <dbReference type="Proteomes" id="UP000009183"/>
    </source>
</evidence>
<dbReference type="HOGENOM" id="CLU_3300436_0_0_1"/>
<sequence length="40" mass="4810">MGRSNDETNKHMHTYTLVVWATRSKQWGLLSRFYLCSFPF</sequence>
<dbReference type="EMBL" id="FN595786">
    <property type="protein sequence ID" value="CCB52854.1"/>
    <property type="molecule type" value="Genomic_DNA"/>
</dbReference>
<accession>F6HJN0</accession>
<dbReference type="AlphaFoldDB" id="F6HJN0"/>
<keyword evidence="2" id="KW-1185">Reference proteome</keyword>
<organism evidence="1 2">
    <name type="scientific">Vitis vinifera</name>
    <name type="common">Grape</name>
    <dbReference type="NCBI Taxonomy" id="29760"/>
    <lineage>
        <taxon>Eukaryota</taxon>
        <taxon>Viridiplantae</taxon>
        <taxon>Streptophyta</taxon>
        <taxon>Embryophyta</taxon>
        <taxon>Tracheophyta</taxon>
        <taxon>Spermatophyta</taxon>
        <taxon>Magnoliopsida</taxon>
        <taxon>eudicotyledons</taxon>
        <taxon>Gunneridae</taxon>
        <taxon>Pentapetalae</taxon>
        <taxon>rosids</taxon>
        <taxon>Vitales</taxon>
        <taxon>Vitaceae</taxon>
        <taxon>Viteae</taxon>
        <taxon>Vitis</taxon>
    </lineage>
</organism>
<evidence type="ECO:0000313" key="1">
    <source>
        <dbReference type="EMBL" id="CCB52854.1"/>
    </source>
</evidence>
<dbReference type="Proteomes" id="UP000009183">
    <property type="component" value="Unassembled WGS sequence, unordered"/>
</dbReference>
<name>F6HJN0_VITVI</name>
<protein>
    <submittedName>
        <fullName evidence="1">Uncharacterized protein</fullName>
    </submittedName>
</protein>
<dbReference type="InParanoid" id="F6HJN0"/>
<gene>
    <name evidence="1" type="ORF">VIT_00s0230g00010</name>
</gene>
<reference evidence="2" key="1">
    <citation type="journal article" date="2007" name="Nature">
        <title>The grapevine genome sequence suggests ancestral hexaploidization in major angiosperm phyla.</title>
        <authorList>
            <consortium name="The French-Italian Public Consortium for Grapevine Genome Characterization."/>
            <person name="Jaillon O."/>
            <person name="Aury J.-M."/>
            <person name="Noel B."/>
            <person name="Policriti A."/>
            <person name="Clepet C."/>
            <person name="Casagrande A."/>
            <person name="Choisne N."/>
            <person name="Aubourg S."/>
            <person name="Vitulo N."/>
            <person name="Jubin C."/>
            <person name="Vezzi A."/>
            <person name="Legeai F."/>
            <person name="Hugueney P."/>
            <person name="Dasilva C."/>
            <person name="Horner D."/>
            <person name="Mica E."/>
            <person name="Jublot D."/>
            <person name="Poulain J."/>
            <person name="Bruyere C."/>
            <person name="Billault A."/>
            <person name="Segurens B."/>
            <person name="Gouyvenoux M."/>
            <person name="Ugarte E."/>
            <person name="Cattonaro F."/>
            <person name="Anthouard V."/>
            <person name="Vico V."/>
            <person name="Del Fabbro C."/>
            <person name="Alaux M."/>
            <person name="Di Gaspero G."/>
            <person name="Dumas V."/>
            <person name="Felice N."/>
            <person name="Paillard S."/>
            <person name="Juman I."/>
            <person name="Moroldo M."/>
            <person name="Scalabrin S."/>
            <person name="Canaguier A."/>
            <person name="Le Clainche I."/>
            <person name="Malacrida G."/>
            <person name="Durand E."/>
            <person name="Pesole G."/>
            <person name="Laucou V."/>
            <person name="Chatelet P."/>
            <person name="Merdinoglu D."/>
            <person name="Delledonne M."/>
            <person name="Pezzotti M."/>
            <person name="Lecharny A."/>
            <person name="Scarpelli C."/>
            <person name="Artiguenave F."/>
            <person name="Pe M.E."/>
            <person name="Valle G."/>
            <person name="Morgante M."/>
            <person name="Caboche M."/>
            <person name="Adam-Blondon A.-F."/>
            <person name="Weissenbach J."/>
            <person name="Quetier F."/>
            <person name="Wincker P."/>
        </authorList>
    </citation>
    <scope>NUCLEOTIDE SEQUENCE [LARGE SCALE GENOMIC DNA]</scope>
    <source>
        <strain evidence="2">cv. Pinot noir / PN40024</strain>
    </source>
</reference>